<protein>
    <submittedName>
        <fullName evidence="2">Uncharacterized protein</fullName>
    </submittedName>
</protein>
<keyword evidence="3" id="KW-1185">Reference proteome</keyword>
<dbReference type="Proteomes" id="UP000199647">
    <property type="component" value="Unassembled WGS sequence"/>
</dbReference>
<proteinExistence type="predicted"/>
<organism evidence="2 3">
    <name type="scientific">Faunimonas pinastri</name>
    <dbReference type="NCBI Taxonomy" id="1855383"/>
    <lineage>
        <taxon>Bacteria</taxon>
        <taxon>Pseudomonadati</taxon>
        <taxon>Pseudomonadota</taxon>
        <taxon>Alphaproteobacteria</taxon>
        <taxon>Hyphomicrobiales</taxon>
        <taxon>Afifellaceae</taxon>
        <taxon>Faunimonas</taxon>
    </lineage>
</organism>
<dbReference type="AlphaFoldDB" id="A0A1H9MW77"/>
<dbReference type="EMBL" id="FOFG01000014">
    <property type="protein sequence ID" value="SER27767.1"/>
    <property type="molecule type" value="Genomic_DNA"/>
</dbReference>
<name>A0A1H9MW77_9HYPH</name>
<accession>A0A1H9MW77</accession>
<evidence type="ECO:0000256" key="1">
    <source>
        <dbReference type="SAM" id="MobiDB-lite"/>
    </source>
</evidence>
<dbReference type="STRING" id="1855383.SAMN05216548_11471"/>
<gene>
    <name evidence="2" type="ORF">SAMN05216548_11471</name>
</gene>
<reference evidence="2 3" key="1">
    <citation type="submission" date="2016-10" db="EMBL/GenBank/DDBJ databases">
        <authorList>
            <person name="de Groot N.N."/>
        </authorList>
    </citation>
    <scope>NUCLEOTIDE SEQUENCE [LARGE SCALE GENOMIC DNA]</scope>
    <source>
        <strain evidence="2 3">A52C2</strain>
    </source>
</reference>
<sequence length="84" mass="9278">MKAANENGAGVTGCYPRFRKPPVLMMITTGREPKEWLLGRHDTAERYGQMIAGVPHPYAQAVNSRLTPPLPSPKKRPSHLSVVN</sequence>
<evidence type="ECO:0000313" key="3">
    <source>
        <dbReference type="Proteomes" id="UP000199647"/>
    </source>
</evidence>
<evidence type="ECO:0000313" key="2">
    <source>
        <dbReference type="EMBL" id="SER27767.1"/>
    </source>
</evidence>
<feature type="region of interest" description="Disordered" evidence="1">
    <location>
        <begin position="64"/>
        <end position="84"/>
    </location>
</feature>